<evidence type="ECO:0000313" key="2">
    <source>
        <dbReference type="Proteomes" id="UP000639396"/>
    </source>
</evidence>
<proteinExistence type="predicted"/>
<sequence>MKQGELVVRKSYGGDVIFKIDAIETKRAVLKGVDFRLLADSPVTDLLPVRDARPLQQQYSQMKVSESLRELARYRIWQREKQQNELGGAKPNAAQASYFEMPGKVLHLDGDPTYLRKSMALYGEFRVPAEGFYVTEPNMSQALYRLLPQTKPDIVVITGHDGILKNVKERDTASLNGYKNSHNFVIGIRTAREYERNLDGLTVIAGACQSHFEALLQAGANFASSPARVLIHALDPACIAVKSAYTSVRETINVADVIQSTISGFDGLGGVETRGSYRLGLPKLKAQPAP</sequence>
<keyword evidence="2" id="KW-1185">Reference proteome</keyword>
<dbReference type="NCBIfam" id="TIGR02855">
    <property type="entry name" value="spore_yabG"/>
    <property type="match status" value="1"/>
</dbReference>
<protein>
    <submittedName>
        <fullName evidence="1">Sporulation peptidase YabG</fullName>
    </submittedName>
</protein>
<dbReference type="Proteomes" id="UP000639396">
    <property type="component" value="Unassembled WGS sequence"/>
</dbReference>
<gene>
    <name evidence="1" type="primary">yabG</name>
    <name evidence="1" type="ORF">IDH45_28975</name>
</gene>
<dbReference type="AlphaFoldDB" id="A0A927H299"/>
<name>A0A927H299_9BACL</name>
<organism evidence="1 2">
    <name type="scientific">Paenibacillus oceani</name>
    <dbReference type="NCBI Taxonomy" id="2772510"/>
    <lineage>
        <taxon>Bacteria</taxon>
        <taxon>Bacillati</taxon>
        <taxon>Bacillota</taxon>
        <taxon>Bacilli</taxon>
        <taxon>Bacillales</taxon>
        <taxon>Paenibacillaceae</taxon>
        <taxon>Paenibacillus</taxon>
    </lineage>
</organism>
<evidence type="ECO:0000313" key="1">
    <source>
        <dbReference type="EMBL" id="MBD2866026.1"/>
    </source>
</evidence>
<dbReference type="RefSeq" id="WP_190931646.1">
    <property type="nucleotide sequence ID" value="NZ_JACXJA010000051.1"/>
</dbReference>
<accession>A0A927H299</accession>
<dbReference type="EMBL" id="JACXJA010000051">
    <property type="protein sequence ID" value="MBD2866026.1"/>
    <property type="molecule type" value="Genomic_DNA"/>
</dbReference>
<dbReference type="PIRSF" id="PIRSF011575">
    <property type="entry name" value="YabG"/>
    <property type="match status" value="1"/>
</dbReference>
<dbReference type="InterPro" id="IPR008764">
    <property type="entry name" value="Peptidase_U57"/>
</dbReference>
<reference evidence="1" key="1">
    <citation type="submission" date="2020-09" db="EMBL/GenBank/DDBJ databases">
        <title>A novel bacterium of genus Paenibacillus, isolated from South China Sea.</title>
        <authorList>
            <person name="Huang H."/>
            <person name="Mo K."/>
            <person name="Hu Y."/>
        </authorList>
    </citation>
    <scope>NUCLEOTIDE SEQUENCE</scope>
    <source>
        <strain evidence="1">IB182363</strain>
    </source>
</reference>
<comment type="caution">
    <text evidence="1">The sequence shown here is derived from an EMBL/GenBank/DDBJ whole genome shotgun (WGS) entry which is preliminary data.</text>
</comment>
<dbReference type="Pfam" id="PF05582">
    <property type="entry name" value="Peptidase_U57"/>
    <property type="match status" value="1"/>
</dbReference>